<feature type="coiled-coil region" evidence="1">
    <location>
        <begin position="60"/>
        <end position="103"/>
    </location>
</feature>
<evidence type="ECO:0000313" key="3">
    <source>
        <dbReference type="Proteomes" id="UP000775547"/>
    </source>
</evidence>
<dbReference type="EMBL" id="JABCKV010000036">
    <property type="protein sequence ID" value="KAG5645587.1"/>
    <property type="molecule type" value="Genomic_DNA"/>
</dbReference>
<comment type="caution">
    <text evidence="2">The sequence shown here is derived from an EMBL/GenBank/DDBJ whole genome shotgun (WGS) entry which is preliminary data.</text>
</comment>
<keyword evidence="1" id="KW-0175">Coiled coil</keyword>
<gene>
    <name evidence="2" type="ORF">DXG03_005725</name>
</gene>
<accession>A0A9P7G7M6</accession>
<protein>
    <submittedName>
        <fullName evidence="2">Uncharacterized protein</fullName>
    </submittedName>
</protein>
<keyword evidence="3" id="KW-1185">Reference proteome</keyword>
<reference evidence="2" key="2">
    <citation type="submission" date="2021-10" db="EMBL/GenBank/DDBJ databases">
        <title>Phylogenomics reveals ancestral predisposition of the termite-cultivated fungus Termitomyces towards a domesticated lifestyle.</title>
        <authorList>
            <person name="Auxier B."/>
            <person name="Grum-Grzhimaylo A."/>
            <person name="Cardenas M.E."/>
            <person name="Lodge J.D."/>
            <person name="Laessoe T."/>
            <person name="Pedersen O."/>
            <person name="Smith M.E."/>
            <person name="Kuyper T.W."/>
            <person name="Franco-Molano E.A."/>
            <person name="Baroni T.J."/>
            <person name="Aanen D.K."/>
        </authorList>
    </citation>
    <scope>NUCLEOTIDE SEQUENCE</scope>
    <source>
        <strain evidence="2">AP01</strain>
        <tissue evidence="2">Mycelium</tissue>
    </source>
</reference>
<sequence length="251" mass="28149">MKNSDREFEVPTNDVGNVNAHDMYKSLAADEPENSFDLATITPSGNALVATADASPSAVARRARERKEVLSTTLDSLEELKAMMKEQRVLNEQQKAINEQLKQHIESCWTGKLAALSPSNVFASYVPKLTLKSMYIKDKSLNAIIFNDQPSASELLHRGTATLTRADIEELRKENKPYVIHIYTWSPTVQKFIDLRRKALSCLTTAQLRALNFLLHTDTLYCTSGGRRGNFFANNADNVPAELREEVDMLD</sequence>
<evidence type="ECO:0000256" key="1">
    <source>
        <dbReference type="SAM" id="Coils"/>
    </source>
</evidence>
<organism evidence="2 3">
    <name type="scientific">Asterophora parasitica</name>
    <dbReference type="NCBI Taxonomy" id="117018"/>
    <lineage>
        <taxon>Eukaryota</taxon>
        <taxon>Fungi</taxon>
        <taxon>Dikarya</taxon>
        <taxon>Basidiomycota</taxon>
        <taxon>Agaricomycotina</taxon>
        <taxon>Agaricomycetes</taxon>
        <taxon>Agaricomycetidae</taxon>
        <taxon>Agaricales</taxon>
        <taxon>Tricholomatineae</taxon>
        <taxon>Lyophyllaceae</taxon>
        <taxon>Asterophora</taxon>
    </lineage>
</organism>
<dbReference type="Proteomes" id="UP000775547">
    <property type="component" value="Unassembled WGS sequence"/>
</dbReference>
<dbReference type="AlphaFoldDB" id="A0A9P7G7M6"/>
<evidence type="ECO:0000313" key="2">
    <source>
        <dbReference type="EMBL" id="KAG5645587.1"/>
    </source>
</evidence>
<name>A0A9P7G7M6_9AGAR</name>
<reference evidence="2" key="1">
    <citation type="submission" date="2020-07" db="EMBL/GenBank/DDBJ databases">
        <authorList>
            <person name="Nieuwenhuis M."/>
            <person name="Van De Peppel L.J.J."/>
        </authorList>
    </citation>
    <scope>NUCLEOTIDE SEQUENCE</scope>
    <source>
        <strain evidence="2">AP01</strain>
        <tissue evidence="2">Mycelium</tissue>
    </source>
</reference>
<proteinExistence type="predicted"/>